<dbReference type="GO" id="GO:0006629">
    <property type="term" value="P:lipid metabolic process"/>
    <property type="evidence" value="ECO:0007669"/>
    <property type="project" value="UniProtKB-KW"/>
</dbReference>
<evidence type="ECO:0000256" key="7">
    <source>
        <dbReference type="ARBA" id="ARBA00023055"/>
    </source>
</evidence>
<keyword evidence="16" id="KW-1185">Reference proteome</keyword>
<comment type="subcellular location">
    <subcellularLocation>
        <location evidence="1">Endomembrane system</location>
        <topology evidence="1">Multi-pass membrane protein</topology>
    </subcellularLocation>
</comment>
<dbReference type="Proteomes" id="UP001204833">
    <property type="component" value="Unassembled WGS sequence"/>
</dbReference>
<feature type="transmembrane region" description="Helical" evidence="12">
    <location>
        <begin position="681"/>
        <end position="703"/>
    </location>
</feature>
<feature type="transmembrane region" description="Helical" evidence="12">
    <location>
        <begin position="715"/>
        <end position="740"/>
    </location>
</feature>
<feature type="signal peptide" evidence="13">
    <location>
        <begin position="1"/>
        <end position="19"/>
    </location>
</feature>
<accession>A0AAD5G065</accession>
<evidence type="ECO:0000256" key="11">
    <source>
        <dbReference type="ARBA" id="ARBA00023180"/>
    </source>
</evidence>
<evidence type="ECO:0000256" key="9">
    <source>
        <dbReference type="ARBA" id="ARBA00023136"/>
    </source>
</evidence>
<keyword evidence="3" id="KW-0813">Transport</keyword>
<feature type="transmembrane region" description="Helical" evidence="12">
    <location>
        <begin position="265"/>
        <end position="285"/>
    </location>
</feature>
<evidence type="ECO:0000256" key="13">
    <source>
        <dbReference type="SAM" id="SignalP"/>
    </source>
</evidence>
<keyword evidence="8" id="KW-0443">Lipid metabolism</keyword>
<dbReference type="SUPFAM" id="SSF82866">
    <property type="entry name" value="Multidrug efflux transporter AcrB transmembrane domain"/>
    <property type="match status" value="2"/>
</dbReference>
<proteinExistence type="inferred from homology"/>
<keyword evidence="11" id="KW-0325">Glycoprotein</keyword>
<evidence type="ECO:0000256" key="2">
    <source>
        <dbReference type="ARBA" id="ARBA00005585"/>
    </source>
</evidence>
<sequence>MYHLLSICIALLHLTSVLAGLNHLTGYCNTYDNCGKKSIFGKQLPCANFVPATKPSKESRDKLQKICGTDFEYVCCSPDQIDELESNLKRVDAIISSCPACYKNFYDFFCQFSCSPNESTFVEIVKTELAKDTGKEIVTEINQYVSPELAEQFFDSCKEVKFSATNGFAMDLIGGGAKNYTQFLKFLGDEKPLLGGSPYQINFKYGLDKEQEKQGLKLRTDKMYSCSDDEYKCACTDCQSSCPKLPHAKNLSKKCTVGVVPCFTFSVWMVLVCLILLLGGYHIYLANAKREFRRRGSYEDEDNDEIISPLNYVTVRKPIVRRFSDNLNSQVQDGFEKLAKFCSTFPGITIGTSVVVFVLLSLGMVKLNIETNPINLWVSPNEPAYINQQYFESNFGEWFRIEQVIVSTNNGEPIFNWDTIKWWFLQESILDNLNPKTRLSDICFKPLGDSCAIESFTQYFHGDIDQLSEETWARKLQNCADSPVNCLPSFQQPLKPALLFDDSDISKATAFTVTVLVENNSSNSTLIDDIVSYEHSFQAWAGQLQYNNLGLNVAFSTEVSLTEELNQSSNTDIRIIVISYVVMFIYASLALGGKLPTKSLKSLVKSRFMLGLSGIIIILLSVTSSVGLFSMVGLKSTLIIAEVIPFLVLAIGIDNIFLIVHELHKITEHEPGLDLTLRISFAMRNIGPSCFISAILQISMFILATFVDMPAVKNFAIYSAGAVAINFVLQMTCFVALLALDQKRLEENRVDCIPCIKLSTHVQLEEEEEDDDSEVGEKHLEYDFSHWIKKKYAPFILGKTTRPKILTFFMLWLGISLSLFPGINFGLDQRIAIPKDSYLVDYFNSVYDYFNSGPPVFFVVKDLDVTQRVQQQQICGRFATCDEFSLANILEQEFKRSKKSMIAEPTSNWLDDFLTWLNPDLDQCCRFKKSSLSFSLSAFEEATSSTLPQFCAPHDPDRQCQTCFANHDPPYDASMNGFPEGNDFMFYFNQWIQEPSDPCPMGGKAPYGNSISRTEGKIDASYFRTSHTPLRSQDDFIAAYRNSIRIVDEIRQLIPGLDIFSWSPFYIFFVQYLNVVGLTFSLVVGAIAIIWIVCTVLLGSIRSSTVMTITISSIMINIGGVLAVWNISLNAVTLVNLVICCGLAVEFTIHLTRAYTVSKVSIFEDENEDTIYDHFINYNSVNSSTSASTQELNAKVRYSKAFNSIVTVGGSIVGGVTFTKLIGISILAFTRSRIFEVYYFRMWFSLILISAVHALVLLPILLSYFGDLNKSNTIVYDQSQLGRQFYDDSREEIDYDDTGLDASD</sequence>
<comment type="caution">
    <text evidence="15">The sequence shown here is derived from an EMBL/GenBank/DDBJ whole genome shotgun (WGS) entry which is preliminary data.</text>
</comment>
<dbReference type="PANTHER" id="PTHR45727:SF2">
    <property type="entry name" value="NPC INTRACELLULAR CHOLESTEROL TRANSPORTER 1"/>
    <property type="match status" value="1"/>
</dbReference>
<feature type="transmembrane region" description="Helical" evidence="12">
    <location>
        <begin position="575"/>
        <end position="596"/>
    </location>
</feature>
<dbReference type="Pfam" id="PF16414">
    <property type="entry name" value="NPC1_N"/>
    <property type="match status" value="1"/>
</dbReference>
<feature type="domain" description="SSD" evidence="14">
    <location>
        <begin position="572"/>
        <end position="740"/>
    </location>
</feature>
<gene>
    <name evidence="15" type="ORF">KGF57_001114</name>
</gene>
<feature type="transmembrane region" description="Helical" evidence="12">
    <location>
        <begin position="1065"/>
        <end position="1098"/>
    </location>
</feature>
<evidence type="ECO:0000256" key="5">
    <source>
        <dbReference type="ARBA" id="ARBA00022729"/>
    </source>
</evidence>
<dbReference type="Pfam" id="PF22314">
    <property type="entry name" value="NPC1_MLD"/>
    <property type="match status" value="1"/>
</dbReference>
<dbReference type="EMBL" id="JAIHNG010000049">
    <property type="protein sequence ID" value="KAI5964003.1"/>
    <property type="molecule type" value="Genomic_DNA"/>
</dbReference>
<keyword evidence="5 13" id="KW-0732">Signal</keyword>
<dbReference type="InterPro" id="IPR000731">
    <property type="entry name" value="SSD"/>
</dbReference>
<feature type="transmembrane region" description="Helical" evidence="12">
    <location>
        <begin position="638"/>
        <end position="660"/>
    </location>
</feature>
<dbReference type="Gene3D" id="1.20.1640.10">
    <property type="entry name" value="Multidrug efflux transporter AcrB transmembrane domain"/>
    <property type="match status" value="2"/>
</dbReference>
<feature type="transmembrane region" description="Helical" evidence="12">
    <location>
        <begin position="1105"/>
        <end position="1125"/>
    </location>
</feature>
<dbReference type="RefSeq" id="XP_051610352.1">
    <property type="nucleotide sequence ID" value="XM_051750287.1"/>
</dbReference>
<dbReference type="InterPro" id="IPR053956">
    <property type="entry name" value="NPC1_MLD"/>
</dbReference>
<feature type="transmembrane region" description="Helical" evidence="12">
    <location>
        <begin position="805"/>
        <end position="827"/>
    </location>
</feature>
<protein>
    <submittedName>
        <fullName evidence="15">NCR1</fullName>
    </submittedName>
</protein>
<dbReference type="PANTHER" id="PTHR45727">
    <property type="entry name" value="NPC INTRACELLULAR CHOLESTEROL TRANSPORTER 1"/>
    <property type="match status" value="1"/>
</dbReference>
<evidence type="ECO:0000256" key="10">
    <source>
        <dbReference type="ARBA" id="ARBA00023157"/>
    </source>
</evidence>
<dbReference type="GO" id="GO:0012505">
    <property type="term" value="C:endomembrane system"/>
    <property type="evidence" value="ECO:0007669"/>
    <property type="project" value="UniProtKB-SubCell"/>
</dbReference>
<feature type="transmembrane region" description="Helical" evidence="12">
    <location>
        <begin position="608"/>
        <end position="632"/>
    </location>
</feature>
<evidence type="ECO:0000256" key="1">
    <source>
        <dbReference type="ARBA" id="ARBA00004127"/>
    </source>
</evidence>
<keyword evidence="4 12" id="KW-0812">Transmembrane</keyword>
<name>A0AAD5G065_9ASCO</name>
<dbReference type="GeneID" id="76149173"/>
<keyword evidence="6 12" id="KW-1133">Transmembrane helix</keyword>
<dbReference type="FunFam" id="1.20.1640.10:FF:000008">
    <property type="entry name" value="NPC intracellular cholesterol transporter 1"/>
    <property type="match status" value="1"/>
</dbReference>
<keyword evidence="9 12" id="KW-0472">Membrane</keyword>
<evidence type="ECO:0000313" key="15">
    <source>
        <dbReference type="EMBL" id="KAI5964003.1"/>
    </source>
</evidence>
<reference evidence="15 16" key="1">
    <citation type="journal article" date="2022" name="DNA Res.">
        <title>Genome analysis of five recently described species of the CUG-Ser clade uncovers Candida theae as a new hybrid lineage with pathogenic potential in the Candida parapsilosis species complex.</title>
        <authorList>
            <person name="Mixao V."/>
            <person name="Del Olmo V."/>
            <person name="Hegedusova E."/>
            <person name="Saus E."/>
            <person name="Pryszcz L."/>
            <person name="Cillingova A."/>
            <person name="Nosek J."/>
            <person name="Gabaldon T."/>
        </authorList>
    </citation>
    <scope>NUCLEOTIDE SEQUENCE [LARGE SCALE GENOMIC DNA]</scope>
    <source>
        <strain evidence="15 16">CBS 12239</strain>
    </source>
</reference>
<feature type="transmembrane region" description="Helical" evidence="12">
    <location>
        <begin position="1242"/>
        <end position="1265"/>
    </location>
</feature>
<keyword evidence="7" id="KW-0445">Lipid transport</keyword>
<evidence type="ECO:0000256" key="4">
    <source>
        <dbReference type="ARBA" id="ARBA00022692"/>
    </source>
</evidence>
<evidence type="ECO:0000259" key="14">
    <source>
        <dbReference type="PROSITE" id="PS50156"/>
    </source>
</evidence>
<evidence type="ECO:0000256" key="6">
    <source>
        <dbReference type="ARBA" id="ARBA00022989"/>
    </source>
</evidence>
<feature type="chain" id="PRO_5042114438" evidence="13">
    <location>
        <begin position="20"/>
        <end position="1304"/>
    </location>
</feature>
<dbReference type="GO" id="GO:0032934">
    <property type="term" value="F:sterol binding"/>
    <property type="evidence" value="ECO:0007669"/>
    <property type="project" value="TreeGrafter"/>
</dbReference>
<keyword evidence="10" id="KW-1015">Disulfide bond</keyword>
<feature type="transmembrane region" description="Helical" evidence="12">
    <location>
        <begin position="345"/>
        <end position="365"/>
    </location>
</feature>
<evidence type="ECO:0000256" key="8">
    <source>
        <dbReference type="ARBA" id="ARBA00023098"/>
    </source>
</evidence>
<dbReference type="PROSITE" id="PS50156">
    <property type="entry name" value="SSD"/>
    <property type="match status" value="1"/>
</dbReference>
<evidence type="ECO:0000313" key="16">
    <source>
        <dbReference type="Proteomes" id="UP001204833"/>
    </source>
</evidence>
<dbReference type="InterPro" id="IPR032190">
    <property type="entry name" value="NPC1_N"/>
</dbReference>
<dbReference type="Pfam" id="PF12349">
    <property type="entry name" value="Sterol-sensing"/>
    <property type="match status" value="1"/>
</dbReference>
<evidence type="ECO:0000256" key="12">
    <source>
        <dbReference type="SAM" id="Phobius"/>
    </source>
</evidence>
<evidence type="ECO:0000256" key="3">
    <source>
        <dbReference type="ARBA" id="ARBA00022448"/>
    </source>
</evidence>
<dbReference type="GO" id="GO:0016020">
    <property type="term" value="C:membrane"/>
    <property type="evidence" value="ECO:0007669"/>
    <property type="project" value="TreeGrafter"/>
</dbReference>
<organism evidence="15 16">
    <name type="scientific">Candida theae</name>
    <dbReference type="NCBI Taxonomy" id="1198502"/>
    <lineage>
        <taxon>Eukaryota</taxon>
        <taxon>Fungi</taxon>
        <taxon>Dikarya</taxon>
        <taxon>Ascomycota</taxon>
        <taxon>Saccharomycotina</taxon>
        <taxon>Pichiomycetes</taxon>
        <taxon>Debaryomycetaceae</taxon>
        <taxon>Candida/Lodderomyces clade</taxon>
        <taxon>Candida</taxon>
    </lineage>
</organism>
<feature type="transmembrane region" description="Helical" evidence="12">
    <location>
        <begin position="1205"/>
        <end position="1230"/>
    </location>
</feature>
<comment type="similarity">
    <text evidence="2">Belongs to the patched family.</text>
</comment>
<feature type="transmembrane region" description="Helical" evidence="12">
    <location>
        <begin position="1131"/>
        <end position="1149"/>
    </location>
</feature>
<dbReference type="InterPro" id="IPR053958">
    <property type="entry name" value="HMGCR/SNAP/NPC1-like_SSD"/>
</dbReference>
<dbReference type="GO" id="GO:0015918">
    <property type="term" value="P:sterol transport"/>
    <property type="evidence" value="ECO:0007669"/>
    <property type="project" value="TreeGrafter"/>
</dbReference>